<dbReference type="Pfam" id="PF01753">
    <property type="entry name" value="zf-MYND"/>
    <property type="match status" value="1"/>
</dbReference>
<dbReference type="GO" id="GO:0005524">
    <property type="term" value="F:ATP binding"/>
    <property type="evidence" value="ECO:0007669"/>
    <property type="project" value="UniProtKB-UniRule"/>
</dbReference>
<dbReference type="Gene3D" id="1.10.510.10">
    <property type="entry name" value="Transferase(Phosphotransferase) domain 1"/>
    <property type="match status" value="1"/>
</dbReference>
<feature type="binding site" evidence="11">
    <location>
        <begin position="138"/>
        <end position="140"/>
    </location>
    <ligand>
        <name>ATP</name>
        <dbReference type="ChEBI" id="CHEBI:30616"/>
    </ligand>
</feature>
<organism evidence="19 20">
    <name type="scientific">Blepharisma stoltei</name>
    <dbReference type="NCBI Taxonomy" id="1481888"/>
    <lineage>
        <taxon>Eukaryota</taxon>
        <taxon>Sar</taxon>
        <taxon>Alveolata</taxon>
        <taxon>Ciliophora</taxon>
        <taxon>Postciliodesmatophora</taxon>
        <taxon>Heterotrichea</taxon>
        <taxon>Heterotrichida</taxon>
        <taxon>Blepharismidae</taxon>
        <taxon>Blepharisma</taxon>
    </lineage>
</organism>
<evidence type="ECO:0000256" key="2">
    <source>
        <dbReference type="ARBA" id="ARBA00022527"/>
    </source>
</evidence>
<evidence type="ECO:0000313" key="19">
    <source>
        <dbReference type="EMBL" id="CAG9333708.1"/>
    </source>
</evidence>
<evidence type="ECO:0000256" key="4">
    <source>
        <dbReference type="ARBA" id="ARBA00022723"/>
    </source>
</evidence>
<keyword evidence="7 15" id="KW-0418">Kinase</keyword>
<dbReference type="AlphaFoldDB" id="A0AAU9K3T7"/>
<dbReference type="CDD" id="cd14007">
    <property type="entry name" value="STKc_Aurora"/>
    <property type="match status" value="1"/>
</dbReference>
<dbReference type="GO" id="GO:0008270">
    <property type="term" value="F:zinc ion binding"/>
    <property type="evidence" value="ECO:0007669"/>
    <property type="project" value="UniProtKB-KW"/>
</dbReference>
<keyword evidence="3 15" id="KW-0808">Transferase</keyword>
<evidence type="ECO:0000256" key="6">
    <source>
        <dbReference type="ARBA" id="ARBA00022771"/>
    </source>
</evidence>
<evidence type="ECO:0000256" key="14">
    <source>
        <dbReference type="PROSITE-ProRule" id="PRU10141"/>
    </source>
</evidence>
<dbReference type="InterPro" id="IPR011009">
    <property type="entry name" value="Kinase-like_dom_sf"/>
</dbReference>
<evidence type="ECO:0000256" key="11">
    <source>
        <dbReference type="PIRSR" id="PIRSR630616-2"/>
    </source>
</evidence>
<dbReference type="PROSITE" id="PS50865">
    <property type="entry name" value="ZF_MYND_2"/>
    <property type="match status" value="1"/>
</dbReference>
<evidence type="ECO:0000256" key="7">
    <source>
        <dbReference type="ARBA" id="ARBA00022777"/>
    </source>
</evidence>
<evidence type="ECO:0000256" key="3">
    <source>
        <dbReference type="ARBA" id="ARBA00022679"/>
    </source>
</evidence>
<keyword evidence="5 11" id="KW-0547">Nucleotide-binding</keyword>
<comment type="caution">
    <text evidence="19">The sequence shown here is derived from an EMBL/GenBank/DDBJ whole genome shotgun (WGS) entry which is preliminary data.</text>
</comment>
<evidence type="ECO:0000256" key="15">
    <source>
        <dbReference type="RuleBase" id="RU367134"/>
    </source>
</evidence>
<keyword evidence="4" id="KW-0479">Metal-binding</keyword>
<evidence type="ECO:0000259" key="17">
    <source>
        <dbReference type="PROSITE" id="PS50011"/>
    </source>
</evidence>
<dbReference type="FunFam" id="3.30.200.20:FF:000042">
    <property type="entry name" value="Aurora kinase A"/>
    <property type="match status" value="1"/>
</dbReference>
<protein>
    <recommendedName>
        <fullName evidence="15">Aurora kinase</fullName>
        <ecNumber evidence="15">2.7.11.1</ecNumber>
    </recommendedName>
</protein>
<feature type="binding site" evidence="11">
    <location>
        <begin position="187"/>
        <end position="188"/>
    </location>
    <ligand>
        <name>ATP</name>
        <dbReference type="ChEBI" id="CHEBI:30616"/>
    </ligand>
</feature>
<feature type="domain" description="Protein kinase" evidence="17">
    <location>
        <begin position="60"/>
        <end position="309"/>
    </location>
</feature>
<name>A0AAU9K3T7_9CILI</name>
<feature type="domain" description="MYND-type" evidence="18">
    <location>
        <begin position="5"/>
        <end position="44"/>
    </location>
</feature>
<dbReference type="SUPFAM" id="SSF144232">
    <property type="entry name" value="HIT/MYND zinc finger-like"/>
    <property type="match status" value="1"/>
</dbReference>
<dbReference type="EMBL" id="CAJZBQ010000057">
    <property type="protein sequence ID" value="CAG9333708.1"/>
    <property type="molecule type" value="Genomic_DNA"/>
</dbReference>
<evidence type="ECO:0000256" key="5">
    <source>
        <dbReference type="ARBA" id="ARBA00022741"/>
    </source>
</evidence>
<dbReference type="InterPro" id="IPR030616">
    <property type="entry name" value="Aur-like"/>
</dbReference>
<feature type="compositionally biased region" description="Basic and acidic residues" evidence="16">
    <location>
        <begin position="588"/>
        <end position="598"/>
    </location>
</feature>
<dbReference type="PANTHER" id="PTHR24350">
    <property type="entry name" value="SERINE/THREONINE-PROTEIN KINASE IAL-RELATED"/>
    <property type="match status" value="1"/>
</dbReference>
<comment type="subunit">
    <text evidence="1">Monomer.</text>
</comment>
<feature type="cross-link" description="Glycyl lysine isopeptide (Lys-Gly) (interchain with G-Cter in SUMO2)" evidence="12">
    <location>
        <position position="185"/>
    </location>
</feature>
<evidence type="ECO:0000313" key="20">
    <source>
        <dbReference type="Proteomes" id="UP001162131"/>
    </source>
</evidence>
<feature type="region of interest" description="Disordered" evidence="16">
    <location>
        <begin position="571"/>
        <end position="602"/>
    </location>
</feature>
<evidence type="ECO:0000256" key="1">
    <source>
        <dbReference type="ARBA" id="ARBA00011245"/>
    </source>
</evidence>
<dbReference type="EC" id="2.7.11.1" evidence="15"/>
<evidence type="ECO:0000256" key="13">
    <source>
        <dbReference type="PROSITE-ProRule" id="PRU00134"/>
    </source>
</evidence>
<evidence type="ECO:0000256" key="8">
    <source>
        <dbReference type="ARBA" id="ARBA00022833"/>
    </source>
</evidence>
<comment type="similarity">
    <text evidence="15">Belongs to the protein kinase superfamily. Ser/Thr protein kinase family. Aurora subfamily.</text>
</comment>
<feature type="active site" description="Proton acceptor" evidence="10">
    <location>
        <position position="183"/>
    </location>
</feature>
<keyword evidence="20" id="KW-1185">Reference proteome</keyword>
<dbReference type="FunFam" id="1.10.510.10:FF:000571">
    <property type="entry name" value="Maternal embryonic leucine zipper kinase"/>
    <property type="match status" value="1"/>
</dbReference>
<dbReference type="PROSITE" id="PS00108">
    <property type="entry name" value="PROTEIN_KINASE_ST"/>
    <property type="match status" value="1"/>
</dbReference>
<dbReference type="InterPro" id="IPR002893">
    <property type="entry name" value="Znf_MYND"/>
</dbReference>
<feature type="binding site" evidence="11 14">
    <location>
        <position position="89"/>
    </location>
    <ligand>
        <name>ATP</name>
        <dbReference type="ChEBI" id="CHEBI:30616"/>
    </ligand>
</feature>
<feature type="binding site" evidence="11">
    <location>
        <position position="201"/>
    </location>
    <ligand>
        <name>ATP</name>
        <dbReference type="ChEBI" id="CHEBI:30616"/>
    </ligand>
</feature>
<dbReference type="SMART" id="SM00220">
    <property type="entry name" value="S_TKc"/>
    <property type="match status" value="1"/>
</dbReference>
<keyword evidence="6 13" id="KW-0863">Zinc-finger</keyword>
<evidence type="ECO:0000256" key="10">
    <source>
        <dbReference type="PIRSR" id="PIRSR630616-1"/>
    </source>
</evidence>
<evidence type="ECO:0000256" key="9">
    <source>
        <dbReference type="ARBA" id="ARBA00022840"/>
    </source>
</evidence>
<reference evidence="19" key="1">
    <citation type="submission" date="2021-09" db="EMBL/GenBank/DDBJ databases">
        <authorList>
            <consortium name="AG Swart"/>
            <person name="Singh M."/>
            <person name="Singh A."/>
            <person name="Seah K."/>
            <person name="Emmerich C."/>
        </authorList>
    </citation>
    <scope>NUCLEOTIDE SEQUENCE</scope>
    <source>
        <strain evidence="19">ATCC30299</strain>
    </source>
</reference>
<dbReference type="InterPro" id="IPR008271">
    <property type="entry name" value="Ser/Thr_kinase_AS"/>
</dbReference>
<evidence type="ECO:0000256" key="12">
    <source>
        <dbReference type="PIRSR" id="PIRSR630616-3"/>
    </source>
</evidence>
<evidence type="ECO:0000259" key="18">
    <source>
        <dbReference type="PROSITE" id="PS50865"/>
    </source>
</evidence>
<dbReference type="InterPro" id="IPR017441">
    <property type="entry name" value="Protein_kinase_ATP_BS"/>
</dbReference>
<gene>
    <name evidence="19" type="ORF">BSTOLATCC_MIC59524</name>
</gene>
<comment type="catalytic activity">
    <reaction evidence="15">
        <text>L-seryl-[protein] + ATP = O-phospho-L-seryl-[protein] + ADP + H(+)</text>
        <dbReference type="Rhea" id="RHEA:17989"/>
        <dbReference type="Rhea" id="RHEA-COMP:9863"/>
        <dbReference type="Rhea" id="RHEA-COMP:11604"/>
        <dbReference type="ChEBI" id="CHEBI:15378"/>
        <dbReference type="ChEBI" id="CHEBI:29999"/>
        <dbReference type="ChEBI" id="CHEBI:30616"/>
        <dbReference type="ChEBI" id="CHEBI:83421"/>
        <dbReference type="ChEBI" id="CHEBI:456216"/>
        <dbReference type="EC" id="2.7.11.1"/>
    </reaction>
</comment>
<dbReference type="Pfam" id="PF00069">
    <property type="entry name" value="Pkinase"/>
    <property type="match status" value="1"/>
</dbReference>
<keyword evidence="2 15" id="KW-0723">Serine/threonine-protein kinase</keyword>
<dbReference type="PROSITE" id="PS00107">
    <property type="entry name" value="PROTEIN_KINASE_ATP"/>
    <property type="match status" value="1"/>
</dbReference>
<dbReference type="PROSITE" id="PS50011">
    <property type="entry name" value="PROTEIN_KINASE_DOM"/>
    <property type="match status" value="1"/>
</dbReference>
<keyword evidence="8" id="KW-0862">Zinc</keyword>
<proteinExistence type="inferred from homology"/>
<dbReference type="GO" id="GO:0004674">
    <property type="term" value="F:protein serine/threonine kinase activity"/>
    <property type="evidence" value="ECO:0007669"/>
    <property type="project" value="UniProtKB-KW"/>
</dbReference>
<accession>A0AAU9K3T7</accession>
<comment type="catalytic activity">
    <reaction evidence="15">
        <text>L-threonyl-[protein] + ATP = O-phospho-L-threonyl-[protein] + ADP + H(+)</text>
        <dbReference type="Rhea" id="RHEA:46608"/>
        <dbReference type="Rhea" id="RHEA-COMP:11060"/>
        <dbReference type="Rhea" id="RHEA-COMP:11605"/>
        <dbReference type="ChEBI" id="CHEBI:15378"/>
        <dbReference type="ChEBI" id="CHEBI:30013"/>
        <dbReference type="ChEBI" id="CHEBI:30616"/>
        <dbReference type="ChEBI" id="CHEBI:61977"/>
        <dbReference type="ChEBI" id="CHEBI:456216"/>
        <dbReference type="EC" id="2.7.11.1"/>
    </reaction>
</comment>
<evidence type="ECO:0000256" key="16">
    <source>
        <dbReference type="SAM" id="MobiDB-lite"/>
    </source>
</evidence>
<dbReference type="InterPro" id="IPR000719">
    <property type="entry name" value="Prot_kinase_dom"/>
</dbReference>
<dbReference type="Proteomes" id="UP001162131">
    <property type="component" value="Unassembled WGS sequence"/>
</dbReference>
<keyword evidence="9 11" id="KW-0067">ATP-binding</keyword>
<sequence length="612" mass="70172">MACCNSNCPNPAEDSQACPLCDTYKYCSEDCRRRDWIFSHQFTCSHNQSYSLEDFKEVQDPNLKILGKGSYGEVKLVTHIKTGNYFALKQVKKEILKRHSSLSVLLREINIQKSIRHPYIIQLYQHFESNDSVYILLEHAAQGNLFRLIRRSRGLSEGRAWHYYSQTCIGLKYLHDKQIIHRDLKPENILLDRDDNVKICDFGWCVQSNEMRTTFCGTLDYMAPEMVLGKGHSFQLDLWAIGVLLYELIHGYAPFRAVADSEKCKQILASEVTYASHVSSAAKDLISKLIRVNPEERLSLNSVLSHPWMRKYAPNPGYKVNQLVLHKENGRGFISEIAGLLCTIHYPSKNIDQYVSITDIHLLVDVLPDGYEDEEINEAPRVTIGTKEKSLFDKLQSWIDKPTRGKKSKANGRAKGNKETEDIKIDEIRKERRSSIQCFEDVVERYSLKKHDGLENLPKNIEVSQERLSISEEPAPKIKNSEEESNPVNYCVSDIDCFASGLFDSEAEKIDIIQSQKAKLKQAKTTNSKYKTTKRRTSLKYTIDSINSQNHASLRSTIDTSDTALQEKEDELKRLTNGPGFRPSQPFKKPEKPPEKAQDLPWYARLFGCTDR</sequence>
<dbReference type="SUPFAM" id="SSF56112">
    <property type="entry name" value="Protein kinase-like (PK-like)"/>
    <property type="match status" value="1"/>
</dbReference>